<gene>
    <name evidence="1" type="ORF">ACFO8M_01180</name>
</gene>
<comment type="caution">
    <text evidence="1">The sequence shown here is derived from an EMBL/GenBank/DDBJ whole genome shotgun (WGS) entry which is preliminary data.</text>
</comment>
<reference evidence="2" key="1">
    <citation type="journal article" date="2019" name="Int. J. Syst. Evol. Microbiol.">
        <title>The Global Catalogue of Microorganisms (GCM) 10K type strain sequencing project: providing services to taxonomists for standard genome sequencing and annotation.</title>
        <authorList>
            <consortium name="The Broad Institute Genomics Platform"/>
            <consortium name="The Broad Institute Genome Sequencing Center for Infectious Disease"/>
            <person name="Wu L."/>
            <person name="Ma J."/>
        </authorList>
    </citation>
    <scope>NUCLEOTIDE SEQUENCE [LARGE SCALE GENOMIC DNA]</scope>
    <source>
        <strain evidence="2">CGMCC 4.7396</strain>
    </source>
</reference>
<evidence type="ECO:0000313" key="2">
    <source>
        <dbReference type="Proteomes" id="UP001595712"/>
    </source>
</evidence>
<accession>A0ABV7PV18</accession>
<sequence>MEQLPPTYSLIGCCVTRDAAELGRDPLPRPVHFVSRTRVQSLVSTPSPIDADDIKLDSAFQRRTIVEDHRKTALAPLDGIDHPIVIDLIDERWPLGDTGSGLVTSTSYFRNAGLANRPGFTPVKNDVKLAADGPFTTAVRALVARLPKRPVLIHRAFWASHTTAGEPVNDVKITDKNNRWLERAYAILETALGERALPPVEVDAALRIADPGHRWGIGPYHYIDEYYTELSDKVRKALANAAPIA</sequence>
<dbReference type="RefSeq" id="WP_387969376.1">
    <property type="nucleotide sequence ID" value="NZ_JBHRWO010000004.1"/>
</dbReference>
<evidence type="ECO:0000313" key="1">
    <source>
        <dbReference type="EMBL" id="MFC3491100.1"/>
    </source>
</evidence>
<keyword evidence="2" id="KW-1185">Reference proteome</keyword>
<organism evidence="1 2">
    <name type="scientific">Glycomyces rhizosphaerae</name>
    <dbReference type="NCBI Taxonomy" id="2054422"/>
    <lineage>
        <taxon>Bacteria</taxon>
        <taxon>Bacillati</taxon>
        <taxon>Actinomycetota</taxon>
        <taxon>Actinomycetes</taxon>
        <taxon>Glycomycetales</taxon>
        <taxon>Glycomycetaceae</taxon>
        <taxon>Glycomyces</taxon>
    </lineage>
</organism>
<dbReference type="InterPro" id="IPR046237">
    <property type="entry name" value="DUF6270"/>
</dbReference>
<proteinExistence type="predicted"/>
<dbReference type="Proteomes" id="UP001595712">
    <property type="component" value="Unassembled WGS sequence"/>
</dbReference>
<dbReference type="EMBL" id="JBHRWO010000004">
    <property type="protein sequence ID" value="MFC3491100.1"/>
    <property type="molecule type" value="Genomic_DNA"/>
</dbReference>
<protein>
    <submittedName>
        <fullName evidence="1">DUF6270 domain-containing protein</fullName>
    </submittedName>
</protein>
<name>A0ABV7PV18_9ACTN</name>
<dbReference type="Pfam" id="PF19786">
    <property type="entry name" value="DUF6270"/>
    <property type="match status" value="1"/>
</dbReference>